<dbReference type="InterPro" id="IPR003736">
    <property type="entry name" value="PAAI_dom"/>
</dbReference>
<evidence type="ECO:0000313" key="5">
    <source>
        <dbReference type="Proteomes" id="UP000887212"/>
    </source>
</evidence>
<proteinExistence type="predicted"/>
<keyword evidence="1" id="KW-0378">Hydrolase</keyword>
<dbReference type="Proteomes" id="UP000887212">
    <property type="component" value="Unassembled WGS sequence"/>
</dbReference>
<evidence type="ECO:0000256" key="1">
    <source>
        <dbReference type="ARBA" id="ARBA00022801"/>
    </source>
</evidence>
<dbReference type="AlphaFoldDB" id="A0AA37CGD3"/>
<evidence type="ECO:0000313" key="3">
    <source>
        <dbReference type="EMBL" id="GIZ88886.1"/>
    </source>
</evidence>
<dbReference type="EMBL" id="BPMS01000007">
    <property type="protein sequence ID" value="GIZ88886.1"/>
    <property type="molecule type" value="Genomic_DNA"/>
</dbReference>
<organism evidence="3 5">
    <name type="scientific">Aquipseudomonas alcaligenes</name>
    <name type="common">Pseudomonas alcaligenes</name>
    <dbReference type="NCBI Taxonomy" id="43263"/>
    <lineage>
        <taxon>Bacteria</taxon>
        <taxon>Pseudomonadati</taxon>
        <taxon>Pseudomonadota</taxon>
        <taxon>Gammaproteobacteria</taxon>
        <taxon>Pseudomonadales</taxon>
        <taxon>Pseudomonadaceae</taxon>
        <taxon>Aquipseudomonas</taxon>
    </lineage>
</organism>
<dbReference type="Proteomes" id="UP000887228">
    <property type="component" value="Unassembled WGS sequence"/>
</dbReference>
<comment type="caution">
    <text evidence="3">The sequence shown here is derived from an EMBL/GenBank/DDBJ whole genome shotgun (WGS) entry which is preliminary data.</text>
</comment>
<dbReference type="GO" id="GO:0016289">
    <property type="term" value="F:acyl-CoA hydrolase activity"/>
    <property type="evidence" value="ECO:0007669"/>
    <property type="project" value="TreeGrafter"/>
</dbReference>
<dbReference type="Pfam" id="PF03061">
    <property type="entry name" value="4HBT"/>
    <property type="match status" value="1"/>
</dbReference>
<sequence>MSDASPVGKDSNFSRLLGIRILRAENGESELRMDMQEQMLNLHGRMHGGALYSLIDTALGQASHSLFGGEAGSMTLECKVNYIRGVEAGEVVCHARVLNAGRKVHVLEARVEQGDKLIATAQATFICK</sequence>
<dbReference type="InterPro" id="IPR006683">
    <property type="entry name" value="Thioestr_dom"/>
</dbReference>
<dbReference type="PANTHER" id="PTHR42856">
    <property type="entry name" value="ACYL-COENZYME A THIOESTERASE PAAI"/>
    <property type="match status" value="1"/>
</dbReference>
<evidence type="ECO:0000259" key="2">
    <source>
        <dbReference type="Pfam" id="PF03061"/>
    </source>
</evidence>
<dbReference type="RefSeq" id="WP_203790036.1">
    <property type="nucleotide sequence ID" value="NZ_AP024354.1"/>
</dbReference>
<dbReference type="InterPro" id="IPR029069">
    <property type="entry name" value="HotDog_dom_sf"/>
</dbReference>
<gene>
    <name evidence="3" type="ORF">KAM435_22130</name>
    <name evidence="4" type="ORF">KAM436_17790</name>
</gene>
<dbReference type="PANTHER" id="PTHR42856:SF1">
    <property type="entry name" value="ACYL-COENZYME A THIOESTERASE PAAI"/>
    <property type="match status" value="1"/>
</dbReference>
<evidence type="ECO:0000313" key="6">
    <source>
        <dbReference type="Proteomes" id="UP000887228"/>
    </source>
</evidence>
<dbReference type="SUPFAM" id="SSF54637">
    <property type="entry name" value="Thioesterase/thiol ester dehydrase-isomerase"/>
    <property type="match status" value="1"/>
</dbReference>
<evidence type="ECO:0000313" key="4">
    <source>
        <dbReference type="EMBL" id="GIZ92811.1"/>
    </source>
</evidence>
<reference evidence="3 6" key="1">
    <citation type="submission" date="2021-07" db="EMBL/GenBank/DDBJ databases">
        <title>Whole genome sequencing of carbapenem-resistant Pseudomonas spp. isolated in Japan.</title>
        <authorList>
            <person name="Suzuki M."/>
            <person name="Maehana S."/>
            <person name="Kitasato H."/>
        </authorList>
    </citation>
    <scope>NUCLEOTIDE SEQUENCE</scope>
    <source>
        <strain evidence="3">KAM435</strain>
        <strain evidence="4 6">KAM436</strain>
    </source>
</reference>
<dbReference type="NCBIfam" id="TIGR00369">
    <property type="entry name" value="unchar_dom_1"/>
    <property type="match status" value="1"/>
</dbReference>
<dbReference type="InterPro" id="IPR052723">
    <property type="entry name" value="Acyl-CoA_thioesterase_PaaI"/>
</dbReference>
<dbReference type="CDD" id="cd03443">
    <property type="entry name" value="PaaI_thioesterase"/>
    <property type="match status" value="1"/>
</dbReference>
<feature type="domain" description="Thioesterase" evidence="2">
    <location>
        <begin position="43"/>
        <end position="116"/>
    </location>
</feature>
<protein>
    <submittedName>
        <fullName evidence="3">Thioesterase</fullName>
    </submittedName>
</protein>
<accession>A0AA37CGD3</accession>
<name>A0AA37CGD3_AQUAC</name>
<dbReference type="EMBL" id="BPMT01000005">
    <property type="protein sequence ID" value="GIZ92811.1"/>
    <property type="molecule type" value="Genomic_DNA"/>
</dbReference>
<dbReference type="Gene3D" id="3.10.129.10">
    <property type="entry name" value="Hotdog Thioesterase"/>
    <property type="match status" value="1"/>
</dbReference>